<keyword evidence="1" id="KW-0131">Cell cycle</keyword>
<evidence type="ECO:0000313" key="7">
    <source>
        <dbReference type="Proteomes" id="UP000019095"/>
    </source>
</evidence>
<keyword evidence="4" id="KW-1133">Transmembrane helix</keyword>
<dbReference type="InterPro" id="IPR007449">
    <property type="entry name" value="ZipA_FtsZ-bd_C"/>
</dbReference>
<dbReference type="GO" id="GO:0090529">
    <property type="term" value="P:cell septum assembly"/>
    <property type="evidence" value="ECO:0007669"/>
    <property type="project" value="InterPro"/>
</dbReference>
<dbReference type="SMART" id="SM00771">
    <property type="entry name" value="ZipA_C"/>
    <property type="match status" value="1"/>
</dbReference>
<gene>
    <name evidence="6" type="ORF">MIM_c24290</name>
</gene>
<comment type="subcellular location">
    <subcellularLocation>
        <location evidence="2">Cell inner membrane</location>
        <topology evidence="2">Single-pass type I membrane protein</topology>
    </subcellularLocation>
</comment>
<sequence>MSNLQLALIAIGIVLILLVLLFNWWQDQRVRRQMHEQFSMGDEHENDVLLKDRKPVAPVQRAPADRQDPVFASEPDEPVVAAPASTAQTAHVAQEMDDQHDEEAVDEMTEGVIELHFAEPVSGADLHRYTRNTVYAGSKPLRFFAETDGGLHRAQLRADEQYVSLQMAVLLANRAGALGEIEWSQAWAKADEIAHEFDASVESPDVPALLRRAGKLDQVCANLDTQVGLAVQLAQPHPVRSVIDVARAKGFTEYRNGLAWMNHDGLPRFVLLLAGEHADDPANAGVNRVDLLLDVPCSPPDDTPFARMMAVARDLALSLDGQLIDDSGRPVMEGSEHAIDEQIRGIYDELEQQGLQAGSPRALRVFS</sequence>
<protein>
    <recommendedName>
        <fullName evidence="1">Cell division protein ZipA</fullName>
    </recommendedName>
</protein>
<organism evidence="6 7">
    <name type="scientific">Advenella mimigardefordensis (strain DSM 17166 / LMG 22922 / DPN7)</name>
    <dbReference type="NCBI Taxonomy" id="1247726"/>
    <lineage>
        <taxon>Bacteria</taxon>
        <taxon>Pseudomonadati</taxon>
        <taxon>Pseudomonadota</taxon>
        <taxon>Betaproteobacteria</taxon>
        <taxon>Burkholderiales</taxon>
        <taxon>Alcaligenaceae</taxon>
    </lineage>
</organism>
<keyword evidence="2" id="KW-0997">Cell inner membrane</keyword>
<dbReference type="Gene3D" id="3.30.1400.10">
    <property type="entry name" value="ZipA, C-terminal FtsZ-binding domain"/>
    <property type="match status" value="1"/>
</dbReference>
<comment type="function">
    <text evidence="1">Essential cell division protein that stabilizes the FtsZ protofilaments by cross-linking them and that serves as a cytoplasmic membrane anchor for the Z ring. Also required for the recruitment to the septal ring of downstream cell division proteins.</text>
</comment>
<evidence type="ECO:0000256" key="2">
    <source>
        <dbReference type="RuleBase" id="RU003613"/>
    </source>
</evidence>
<evidence type="ECO:0000256" key="1">
    <source>
        <dbReference type="RuleBase" id="RU003612"/>
    </source>
</evidence>
<keyword evidence="2 4" id="KW-0812">Transmembrane</keyword>
<dbReference type="Proteomes" id="UP000019095">
    <property type="component" value="Chromosome"/>
</dbReference>
<dbReference type="AlphaFoldDB" id="W0PHT2"/>
<dbReference type="KEGG" id="amim:MIM_c24290"/>
<reference evidence="6 7" key="1">
    <citation type="journal article" date="2014" name="Microbiology">
        <title>Unravelling the complete genome sequence of Advenella mimigardefordensis strain DPN7T and novel insights in the catabolism of the xenobiotic polythioester precursor 3,3'-dithiodipropionate.</title>
        <authorList>
            <person name="Wubbeler J.H."/>
            <person name="Hiessl S."/>
            <person name="Schuldes J."/>
            <person name="Thurmer A."/>
            <person name="Daniel R."/>
            <person name="Steinbuchel A."/>
        </authorList>
    </citation>
    <scope>NUCLEOTIDE SEQUENCE [LARGE SCALE GENOMIC DNA]</scope>
    <source>
        <strain evidence="7">DSM 17166 / LMG 22922 / DPN7</strain>
    </source>
</reference>
<dbReference type="eggNOG" id="COG3115">
    <property type="taxonomic scope" value="Bacteria"/>
</dbReference>
<dbReference type="InterPro" id="IPR036765">
    <property type="entry name" value="ZipA_FtsZ-bd_C_sf"/>
</dbReference>
<comment type="similarity">
    <text evidence="1">Belongs to the ZipA family.</text>
</comment>
<dbReference type="PATRIC" id="fig|1247726.3.peg.2670"/>
<evidence type="ECO:0000313" key="6">
    <source>
        <dbReference type="EMBL" id="AHG64503.1"/>
    </source>
</evidence>
<dbReference type="SUPFAM" id="SSF64383">
    <property type="entry name" value="Cell-division protein ZipA, C-terminal domain"/>
    <property type="match status" value="1"/>
</dbReference>
<dbReference type="GO" id="GO:0005886">
    <property type="term" value="C:plasma membrane"/>
    <property type="evidence" value="ECO:0007669"/>
    <property type="project" value="UniProtKB-SubCell"/>
</dbReference>
<feature type="domain" description="ZipA C-terminal FtsZ-binding" evidence="5">
    <location>
        <begin position="223"/>
        <end position="343"/>
    </location>
</feature>
<name>W0PHT2_ADVMD</name>
<evidence type="ECO:0000256" key="4">
    <source>
        <dbReference type="SAM" id="Phobius"/>
    </source>
</evidence>
<dbReference type="OrthoDB" id="8521018at2"/>
<feature type="compositionally biased region" description="Basic and acidic residues" evidence="3">
    <location>
        <begin position="42"/>
        <end position="55"/>
    </location>
</feature>
<dbReference type="Pfam" id="PF04354">
    <property type="entry name" value="ZipA_C"/>
    <property type="match status" value="1"/>
</dbReference>
<dbReference type="HOGENOM" id="CLU_040030_1_0_4"/>
<evidence type="ECO:0000256" key="3">
    <source>
        <dbReference type="SAM" id="MobiDB-lite"/>
    </source>
</evidence>
<feature type="transmembrane region" description="Helical" evidence="4">
    <location>
        <begin position="6"/>
        <end position="25"/>
    </location>
</feature>
<dbReference type="EMBL" id="CP003915">
    <property type="protein sequence ID" value="AHG64503.1"/>
    <property type="molecule type" value="Genomic_DNA"/>
</dbReference>
<dbReference type="RefSeq" id="WP_025373147.1">
    <property type="nucleotide sequence ID" value="NZ_CP003915.1"/>
</dbReference>
<proteinExistence type="inferred from homology"/>
<keyword evidence="2" id="KW-1003">Cell membrane</keyword>
<keyword evidence="1" id="KW-0132">Cell division</keyword>
<keyword evidence="7" id="KW-1185">Reference proteome</keyword>
<dbReference type="STRING" id="1247726.MIM_c24290"/>
<keyword evidence="2 4" id="KW-0472">Membrane</keyword>
<feature type="region of interest" description="Disordered" evidence="3">
    <location>
        <begin position="42"/>
        <end position="71"/>
    </location>
</feature>
<evidence type="ECO:0000259" key="5">
    <source>
        <dbReference type="SMART" id="SM00771"/>
    </source>
</evidence>
<accession>W0PHT2</accession>